<evidence type="ECO:0000259" key="5">
    <source>
        <dbReference type="PROSITE" id="PS51352"/>
    </source>
</evidence>
<evidence type="ECO:0000256" key="3">
    <source>
        <dbReference type="ARBA" id="ARBA00023002"/>
    </source>
</evidence>
<evidence type="ECO:0000256" key="4">
    <source>
        <dbReference type="ARBA" id="ARBA00023284"/>
    </source>
</evidence>
<dbReference type="SUPFAM" id="SSF52833">
    <property type="entry name" value="Thioredoxin-like"/>
    <property type="match status" value="1"/>
</dbReference>
<dbReference type="PROSITE" id="PS51352">
    <property type="entry name" value="THIOREDOXIN_2"/>
    <property type="match status" value="1"/>
</dbReference>
<keyword evidence="1" id="KW-0575">Peroxidase</keyword>
<sequence>MTIQEGENLPEATLYHMTESGPTPITTNELFGGKKTVLFAVPGAFTPTCSEQHLPGYIEHFQSIIDKGVDAIVCLSVNDPFVMNAWGKEKGTEGKLLMVGDGNGSFTESIGLTMDGSGFGLGVRSLRYSMIINDNNVTKLNVESNPGEAIESGAEAIISQL</sequence>
<dbReference type="GO" id="GO:0042744">
    <property type="term" value="P:hydrogen peroxide catabolic process"/>
    <property type="evidence" value="ECO:0007669"/>
    <property type="project" value="TreeGrafter"/>
</dbReference>
<dbReference type="PANTHER" id="PTHR10430">
    <property type="entry name" value="PEROXIREDOXIN"/>
    <property type="match status" value="1"/>
</dbReference>
<keyword evidence="3" id="KW-0560">Oxidoreductase</keyword>
<gene>
    <name evidence="6" type="ORF">METZ01_LOCUS36941</name>
</gene>
<protein>
    <recommendedName>
        <fullName evidence="5">Thioredoxin domain-containing protein</fullName>
    </recommendedName>
</protein>
<dbReference type="Gene3D" id="3.40.30.10">
    <property type="entry name" value="Glutaredoxin"/>
    <property type="match status" value="1"/>
</dbReference>
<dbReference type="InterPro" id="IPR037944">
    <property type="entry name" value="PRX5-like"/>
</dbReference>
<dbReference type="EMBL" id="UINC01001580">
    <property type="protein sequence ID" value="SUZ84087.1"/>
    <property type="molecule type" value="Genomic_DNA"/>
</dbReference>
<dbReference type="InterPro" id="IPR036249">
    <property type="entry name" value="Thioredoxin-like_sf"/>
</dbReference>
<accession>A0A381R2K9</accession>
<evidence type="ECO:0000256" key="1">
    <source>
        <dbReference type="ARBA" id="ARBA00022559"/>
    </source>
</evidence>
<proteinExistence type="predicted"/>
<dbReference type="GO" id="GO:0005737">
    <property type="term" value="C:cytoplasm"/>
    <property type="evidence" value="ECO:0007669"/>
    <property type="project" value="TreeGrafter"/>
</dbReference>
<dbReference type="CDD" id="cd03013">
    <property type="entry name" value="PRX5_like"/>
    <property type="match status" value="1"/>
</dbReference>
<organism evidence="6">
    <name type="scientific">marine metagenome</name>
    <dbReference type="NCBI Taxonomy" id="408172"/>
    <lineage>
        <taxon>unclassified sequences</taxon>
        <taxon>metagenomes</taxon>
        <taxon>ecological metagenomes</taxon>
    </lineage>
</organism>
<dbReference type="Pfam" id="PF08534">
    <property type="entry name" value="Redoxin"/>
    <property type="match status" value="1"/>
</dbReference>
<evidence type="ECO:0000256" key="2">
    <source>
        <dbReference type="ARBA" id="ARBA00022862"/>
    </source>
</evidence>
<reference evidence="6" key="1">
    <citation type="submission" date="2018-05" db="EMBL/GenBank/DDBJ databases">
        <authorList>
            <person name="Lanie J.A."/>
            <person name="Ng W.-L."/>
            <person name="Kazmierczak K.M."/>
            <person name="Andrzejewski T.M."/>
            <person name="Davidsen T.M."/>
            <person name="Wayne K.J."/>
            <person name="Tettelin H."/>
            <person name="Glass J.I."/>
            <person name="Rusch D."/>
            <person name="Podicherti R."/>
            <person name="Tsui H.-C.T."/>
            <person name="Winkler M.E."/>
        </authorList>
    </citation>
    <scope>NUCLEOTIDE SEQUENCE</scope>
</reference>
<dbReference type="GO" id="GO:0008379">
    <property type="term" value="F:thioredoxin peroxidase activity"/>
    <property type="evidence" value="ECO:0007669"/>
    <property type="project" value="InterPro"/>
</dbReference>
<dbReference type="GO" id="GO:0045454">
    <property type="term" value="P:cell redox homeostasis"/>
    <property type="evidence" value="ECO:0007669"/>
    <property type="project" value="TreeGrafter"/>
</dbReference>
<dbReference type="InterPro" id="IPR013740">
    <property type="entry name" value="Redoxin"/>
</dbReference>
<dbReference type="InterPro" id="IPR013766">
    <property type="entry name" value="Thioredoxin_domain"/>
</dbReference>
<dbReference type="GO" id="GO:0034599">
    <property type="term" value="P:cellular response to oxidative stress"/>
    <property type="evidence" value="ECO:0007669"/>
    <property type="project" value="InterPro"/>
</dbReference>
<keyword evidence="2" id="KW-0049">Antioxidant</keyword>
<dbReference type="FunFam" id="3.40.30.10:FF:000020">
    <property type="entry name" value="Peroxiredoxin"/>
    <property type="match status" value="1"/>
</dbReference>
<keyword evidence="4" id="KW-0676">Redox-active center</keyword>
<name>A0A381R2K9_9ZZZZ</name>
<dbReference type="AlphaFoldDB" id="A0A381R2K9"/>
<dbReference type="PANTHER" id="PTHR10430:SF16">
    <property type="entry name" value="PEROXIREDOXIN-5, MITOCHONDRIAL"/>
    <property type="match status" value="1"/>
</dbReference>
<evidence type="ECO:0000313" key="6">
    <source>
        <dbReference type="EMBL" id="SUZ84087.1"/>
    </source>
</evidence>
<feature type="domain" description="Thioredoxin" evidence="5">
    <location>
        <begin position="3"/>
        <end position="161"/>
    </location>
</feature>